<evidence type="ECO:0000256" key="1">
    <source>
        <dbReference type="ARBA" id="ARBA00022729"/>
    </source>
</evidence>
<evidence type="ECO:0000256" key="2">
    <source>
        <dbReference type="SAM" id="SignalP"/>
    </source>
</evidence>
<dbReference type="InterPro" id="IPR036938">
    <property type="entry name" value="PAP2/HPO_sf"/>
</dbReference>
<accession>A0ABQ3XXM4</accession>
<evidence type="ECO:0000313" key="5">
    <source>
        <dbReference type="Proteomes" id="UP000609879"/>
    </source>
</evidence>
<keyword evidence="1 2" id="KW-0732">Signal</keyword>
<feature type="chain" id="PRO_5046259046" evidence="2">
    <location>
        <begin position="34"/>
        <end position="592"/>
    </location>
</feature>
<dbReference type="NCBIfam" id="TIGR02601">
    <property type="entry name" value="autotrns_rpt"/>
    <property type="match status" value="1"/>
</dbReference>
<dbReference type="RefSeq" id="WP_239168533.1">
    <property type="nucleotide sequence ID" value="NZ_BAAABO010000025.1"/>
</dbReference>
<sequence length="592" mass="61439">MVESELISRRTLLRAAVAAGAAAPLALKTPAMAAAPLPFVSDYQSNVTANTTAATNAAIRVLSGMERLWHTGTAWNTGTVLDAAVLRANMRYCVRVTSRRTPEQAARAYVQDRQHQSYAVIAGLGPLAGAYRTGALAVTGITGAPATTPPTTVSDTLPAGAPPGSALGAGSPTSALGQVVTLVNTVRGPWSSGNPSKAAYQYPRPWRMTLDSEVADTGRLDELGYPVYASPVSVVPQLLRQRSLNPADDGGFPSGHTNAFHLAALAFAYAIPSRFQELVTAAFDLSETRIVAGMHSPVDVIGGRILATALAAAILGDPANAALKAAAVAQAAAYFGPLTPVNGTDPYGDRAANRRIVEPKLTYGLPRRRAATPLTVPRGAEVLLETRLPYLSPDQRREVLRTTGLGAGHPLLDGPEHWGRLDLWAAADGYGSFDRDVVVSLDGEDTWRNDIGGRAGLVKTGAGTLTLTGANSYRGGTTLKAGTLAAGSPCAFGSGPLAVAGGTLRAGAGLHVRGSYQHSAGTLAVRAGARVEVSGDLTIGRDTTLTVEGRSGRAVIAARRVTGRFARVVVTPGHRADVTYTRSTVVVSLRRA</sequence>
<dbReference type="Pfam" id="PF01569">
    <property type="entry name" value="PAP2"/>
    <property type="match status" value="1"/>
</dbReference>
<name>A0ABQ3XXM4_9ACTN</name>
<dbReference type="Pfam" id="PF12951">
    <property type="entry name" value="PATR"/>
    <property type="match status" value="1"/>
</dbReference>
<evidence type="ECO:0000313" key="4">
    <source>
        <dbReference type="EMBL" id="GID72405.1"/>
    </source>
</evidence>
<dbReference type="SUPFAM" id="SSF51126">
    <property type="entry name" value="Pectin lyase-like"/>
    <property type="match status" value="1"/>
</dbReference>
<proteinExistence type="predicted"/>
<dbReference type="PROSITE" id="PS51318">
    <property type="entry name" value="TAT"/>
    <property type="match status" value="1"/>
</dbReference>
<evidence type="ECO:0000259" key="3">
    <source>
        <dbReference type="SMART" id="SM00014"/>
    </source>
</evidence>
<dbReference type="Gene3D" id="1.20.144.10">
    <property type="entry name" value="Phosphatidic acid phosphatase type 2/haloperoxidase"/>
    <property type="match status" value="1"/>
</dbReference>
<keyword evidence="5" id="KW-1185">Reference proteome</keyword>
<dbReference type="InterPro" id="IPR011050">
    <property type="entry name" value="Pectin_lyase_fold/virulence"/>
</dbReference>
<gene>
    <name evidence="4" type="ORF">Ade02nite_10460</name>
</gene>
<dbReference type="InterPro" id="IPR006311">
    <property type="entry name" value="TAT_signal"/>
</dbReference>
<dbReference type="Proteomes" id="UP000609879">
    <property type="component" value="Unassembled WGS sequence"/>
</dbReference>
<comment type="caution">
    <text evidence="4">The sequence shown here is derived from an EMBL/GenBank/DDBJ whole genome shotgun (WGS) entry which is preliminary data.</text>
</comment>
<protein>
    <submittedName>
        <fullName evidence="4">Phosphoesterase</fullName>
    </submittedName>
</protein>
<dbReference type="SUPFAM" id="SSF48317">
    <property type="entry name" value="Acid phosphatase/Vanadium-dependent haloperoxidase"/>
    <property type="match status" value="1"/>
</dbReference>
<feature type="signal peptide" evidence="2">
    <location>
        <begin position="1"/>
        <end position="33"/>
    </location>
</feature>
<dbReference type="InterPro" id="IPR013425">
    <property type="entry name" value="Autotrns_rpt"/>
</dbReference>
<reference evidence="4 5" key="1">
    <citation type="submission" date="2021-01" db="EMBL/GenBank/DDBJ databases">
        <title>Whole genome shotgun sequence of Actinoplanes deccanensis NBRC 13994.</title>
        <authorList>
            <person name="Komaki H."/>
            <person name="Tamura T."/>
        </authorList>
    </citation>
    <scope>NUCLEOTIDE SEQUENCE [LARGE SCALE GENOMIC DNA]</scope>
    <source>
        <strain evidence="4 5">NBRC 13994</strain>
    </source>
</reference>
<dbReference type="InterPro" id="IPR000326">
    <property type="entry name" value="PAP2/HPO"/>
</dbReference>
<organism evidence="4 5">
    <name type="scientific">Paractinoplanes deccanensis</name>
    <dbReference type="NCBI Taxonomy" id="113561"/>
    <lineage>
        <taxon>Bacteria</taxon>
        <taxon>Bacillati</taxon>
        <taxon>Actinomycetota</taxon>
        <taxon>Actinomycetes</taxon>
        <taxon>Micromonosporales</taxon>
        <taxon>Micromonosporaceae</taxon>
        <taxon>Paractinoplanes</taxon>
    </lineage>
</organism>
<dbReference type="EMBL" id="BOMI01000014">
    <property type="protein sequence ID" value="GID72405.1"/>
    <property type="molecule type" value="Genomic_DNA"/>
</dbReference>
<feature type="domain" description="Phosphatidic acid phosphatase type 2/haloperoxidase" evidence="3">
    <location>
        <begin position="178"/>
        <end position="315"/>
    </location>
</feature>
<dbReference type="SMART" id="SM00014">
    <property type="entry name" value="acidPPc"/>
    <property type="match status" value="1"/>
</dbReference>